<evidence type="ECO:0000256" key="1">
    <source>
        <dbReference type="ARBA" id="ARBA00022679"/>
    </source>
</evidence>
<keyword evidence="2" id="KW-0012">Acyltransferase</keyword>
<reference evidence="4" key="1">
    <citation type="submission" date="2022-05" db="EMBL/GenBank/DDBJ databases">
        <title>Description of a novel species of Leclercia; Leclercia tamurae and the Proposal for a Novel Genus Silvania gen. nov. Containing Two Novel Species Silvania hatchlandensis sp. nov. and Silvania confinis sp. nov. Isolated from the Rhizosphere of Oak.</title>
        <authorList>
            <person name="Maddock D.W."/>
            <person name="Brady C.L."/>
            <person name="Denman S."/>
            <person name="Arnold D."/>
        </authorList>
    </citation>
    <scope>NUCLEOTIDE SEQUENCE</scope>
    <source>
        <strain evidence="4">H19S6</strain>
    </source>
</reference>
<evidence type="ECO:0000313" key="4">
    <source>
        <dbReference type="EMBL" id="MCU6663378.1"/>
    </source>
</evidence>
<keyword evidence="1" id="KW-0808">Transferase</keyword>
<dbReference type="InterPro" id="IPR050832">
    <property type="entry name" value="Bact_Acetyltransf"/>
</dbReference>
<dbReference type="EMBL" id="JAMGZK010000037">
    <property type="protein sequence ID" value="MCU6663378.1"/>
    <property type="molecule type" value="Genomic_DNA"/>
</dbReference>
<evidence type="ECO:0000313" key="5">
    <source>
        <dbReference type="Proteomes" id="UP001063816"/>
    </source>
</evidence>
<dbReference type="Pfam" id="PF13673">
    <property type="entry name" value="Acetyltransf_10"/>
    <property type="match status" value="1"/>
</dbReference>
<dbReference type="PROSITE" id="PS51186">
    <property type="entry name" value="GNAT"/>
    <property type="match status" value="1"/>
</dbReference>
<dbReference type="PANTHER" id="PTHR43877">
    <property type="entry name" value="AMINOALKYLPHOSPHONATE N-ACETYLTRANSFERASE-RELATED-RELATED"/>
    <property type="match status" value="1"/>
</dbReference>
<feature type="domain" description="N-acetyltransferase" evidence="3">
    <location>
        <begin position="1"/>
        <end position="155"/>
    </location>
</feature>
<organism evidence="4 5">
    <name type="scientific">Silvania hatchlandensis</name>
    <dbReference type="NCBI Taxonomy" id="2926469"/>
    <lineage>
        <taxon>Bacteria</taxon>
        <taxon>Pseudomonadati</taxon>
        <taxon>Pseudomonadota</taxon>
        <taxon>Gammaproteobacteria</taxon>
        <taxon>Enterobacterales</taxon>
        <taxon>Enterobacteriaceae</taxon>
        <taxon>Silvania</taxon>
    </lineage>
</organism>
<sequence>MHLRKAQPHEAEALWHLRNQAIRHGCHTCYAPEVIARWTPDVMPEKAREMIAGNPFFVIEDEGILAASGFLDLQNASVEAVFTLPAFGGKGLATQIIHAIKQEARARGMTRLTLSATPNAATFYLRQGFVSLGESLYPSPLAGADLQCVDMEIAL</sequence>
<dbReference type="RefSeq" id="WP_271281125.1">
    <property type="nucleotide sequence ID" value="NZ_JAMGZK010000037.1"/>
</dbReference>
<comment type="caution">
    <text evidence="4">The sequence shown here is derived from an EMBL/GenBank/DDBJ whole genome shotgun (WGS) entry which is preliminary data.</text>
</comment>
<dbReference type="AlphaFoldDB" id="A0A9J6Q299"/>
<name>A0A9J6Q299_9ENTR</name>
<keyword evidence="5" id="KW-1185">Reference proteome</keyword>
<dbReference type="InterPro" id="IPR016181">
    <property type="entry name" value="Acyl_CoA_acyltransferase"/>
</dbReference>
<dbReference type="GO" id="GO:0016747">
    <property type="term" value="F:acyltransferase activity, transferring groups other than amino-acyl groups"/>
    <property type="evidence" value="ECO:0007669"/>
    <property type="project" value="InterPro"/>
</dbReference>
<dbReference type="Proteomes" id="UP001063816">
    <property type="component" value="Unassembled WGS sequence"/>
</dbReference>
<dbReference type="Gene3D" id="3.40.630.30">
    <property type="match status" value="1"/>
</dbReference>
<dbReference type="InterPro" id="IPR000182">
    <property type="entry name" value="GNAT_dom"/>
</dbReference>
<evidence type="ECO:0000259" key="3">
    <source>
        <dbReference type="PROSITE" id="PS51186"/>
    </source>
</evidence>
<evidence type="ECO:0000256" key="2">
    <source>
        <dbReference type="ARBA" id="ARBA00023315"/>
    </source>
</evidence>
<proteinExistence type="predicted"/>
<gene>
    <name evidence="4" type="ORF">M8014_03335</name>
</gene>
<accession>A0A9J6Q299</accession>
<dbReference type="SUPFAM" id="SSF55729">
    <property type="entry name" value="Acyl-CoA N-acyltransferases (Nat)"/>
    <property type="match status" value="1"/>
</dbReference>
<dbReference type="CDD" id="cd04301">
    <property type="entry name" value="NAT_SF"/>
    <property type="match status" value="1"/>
</dbReference>
<dbReference type="PANTHER" id="PTHR43877:SF2">
    <property type="entry name" value="AMINOALKYLPHOSPHONATE N-ACETYLTRANSFERASE-RELATED"/>
    <property type="match status" value="1"/>
</dbReference>
<protein>
    <submittedName>
        <fullName evidence="4">GNAT family N-acetyltransferase</fullName>
    </submittedName>
</protein>